<evidence type="ECO:0000313" key="2">
    <source>
        <dbReference type="Proteomes" id="UP000032142"/>
    </source>
</evidence>
<proteinExistence type="predicted"/>
<sequence length="49" mass="5745">MADHFQFILAKKQGSKATAFGCFVENFNLILHHRLSFYTFACLNIQFFK</sequence>
<gene>
    <name evidence="1" type="ORF">F383_13550</name>
</gene>
<protein>
    <submittedName>
        <fullName evidence="1">Uncharacterized protein</fullName>
    </submittedName>
</protein>
<accession>A0A0B0NCV9</accession>
<evidence type="ECO:0000313" key="1">
    <source>
        <dbReference type="EMBL" id="KHG08876.1"/>
    </source>
</evidence>
<organism evidence="1 2">
    <name type="scientific">Gossypium arboreum</name>
    <name type="common">Tree cotton</name>
    <name type="synonym">Gossypium nanking</name>
    <dbReference type="NCBI Taxonomy" id="29729"/>
    <lineage>
        <taxon>Eukaryota</taxon>
        <taxon>Viridiplantae</taxon>
        <taxon>Streptophyta</taxon>
        <taxon>Embryophyta</taxon>
        <taxon>Tracheophyta</taxon>
        <taxon>Spermatophyta</taxon>
        <taxon>Magnoliopsida</taxon>
        <taxon>eudicotyledons</taxon>
        <taxon>Gunneridae</taxon>
        <taxon>Pentapetalae</taxon>
        <taxon>rosids</taxon>
        <taxon>malvids</taxon>
        <taxon>Malvales</taxon>
        <taxon>Malvaceae</taxon>
        <taxon>Malvoideae</taxon>
        <taxon>Gossypium</taxon>
    </lineage>
</organism>
<dbReference type="Proteomes" id="UP000032142">
    <property type="component" value="Unassembled WGS sequence"/>
</dbReference>
<dbReference type="AlphaFoldDB" id="A0A0B0NCV9"/>
<reference evidence="2" key="1">
    <citation type="submission" date="2014-09" db="EMBL/GenBank/DDBJ databases">
        <authorList>
            <person name="Mudge J."/>
            <person name="Ramaraj T."/>
            <person name="Lindquist I.E."/>
            <person name="Bharti A.K."/>
            <person name="Sundararajan A."/>
            <person name="Cameron C.T."/>
            <person name="Woodward J.E."/>
            <person name="May G.D."/>
            <person name="Brubaker C."/>
            <person name="Broadhvest J."/>
            <person name="Wilkins T.A."/>
        </authorList>
    </citation>
    <scope>NUCLEOTIDE SEQUENCE</scope>
    <source>
        <strain evidence="2">cv. AKA8401</strain>
    </source>
</reference>
<comment type="caution">
    <text evidence="1">The sequence shown here is derived from an EMBL/GenBank/DDBJ whole genome shotgun (WGS) entry which is preliminary data.</text>
</comment>
<keyword evidence="2" id="KW-1185">Reference proteome</keyword>
<dbReference type="EMBL" id="JRRC01513405">
    <property type="protein sequence ID" value="KHG08876.1"/>
    <property type="molecule type" value="Genomic_DNA"/>
</dbReference>
<name>A0A0B0NCV9_GOSAR</name>